<keyword evidence="3" id="KW-1185">Reference proteome</keyword>
<name>A0ABN8N6D9_9CNID</name>
<dbReference type="Proteomes" id="UP001159405">
    <property type="component" value="Unassembled WGS sequence"/>
</dbReference>
<evidence type="ECO:0000313" key="3">
    <source>
        <dbReference type="Proteomes" id="UP001159405"/>
    </source>
</evidence>
<evidence type="ECO:0000313" key="2">
    <source>
        <dbReference type="EMBL" id="CAH3043870.1"/>
    </source>
</evidence>
<proteinExistence type="predicted"/>
<evidence type="ECO:0000256" key="1">
    <source>
        <dbReference type="SAM" id="MobiDB-lite"/>
    </source>
</evidence>
<accession>A0ABN8N6D9</accession>
<protein>
    <submittedName>
        <fullName evidence="2">Uncharacterized protein</fullName>
    </submittedName>
</protein>
<organism evidence="2 3">
    <name type="scientific">Porites lobata</name>
    <dbReference type="NCBI Taxonomy" id="104759"/>
    <lineage>
        <taxon>Eukaryota</taxon>
        <taxon>Metazoa</taxon>
        <taxon>Cnidaria</taxon>
        <taxon>Anthozoa</taxon>
        <taxon>Hexacorallia</taxon>
        <taxon>Scleractinia</taxon>
        <taxon>Fungiina</taxon>
        <taxon>Poritidae</taxon>
        <taxon>Porites</taxon>
    </lineage>
</organism>
<dbReference type="EMBL" id="CALNXK010000011">
    <property type="protein sequence ID" value="CAH3043870.1"/>
    <property type="molecule type" value="Genomic_DNA"/>
</dbReference>
<gene>
    <name evidence="2" type="ORF">PLOB_00002700</name>
</gene>
<sequence length="275" mass="31449">MYLKQYCDTAVAAAPGTTSTTLSNAEEKIFDGDPVNYCNGICSFENLIKDNRGNSSTRLYHLVQNREGFYDGKTMCLIIKAIIRHDFLPVGHAHEDIDAFFGVLAQFIRMRGAYDIESIIYLSYRRHQGMHEYTMTSSLPPCADVGRSSASWPPQRLRNPRRPGSSIDQNINQGIRRKRYSTEDKKQYRKRKLRKKEEKEISPQGFNELPYALFVSRESAYGTAESLLIKNKREPTEISLSYPVIESERKAWISFYLNMGLITKPNIVTGVLILS</sequence>
<comment type="caution">
    <text evidence="2">The sequence shown here is derived from an EMBL/GenBank/DDBJ whole genome shotgun (WGS) entry which is preliminary data.</text>
</comment>
<feature type="region of interest" description="Disordered" evidence="1">
    <location>
        <begin position="145"/>
        <end position="199"/>
    </location>
</feature>
<reference evidence="2 3" key="1">
    <citation type="submission" date="2022-05" db="EMBL/GenBank/DDBJ databases">
        <authorList>
            <consortium name="Genoscope - CEA"/>
            <person name="William W."/>
        </authorList>
    </citation>
    <scope>NUCLEOTIDE SEQUENCE [LARGE SCALE GENOMIC DNA]</scope>
</reference>